<dbReference type="AlphaFoldDB" id="A0A1F6MAS6"/>
<gene>
    <name evidence="1" type="ORF">A3J66_01105</name>
</gene>
<organism evidence="1 2">
    <name type="scientific">Candidatus Magasanikbacteria bacterium RIFCSPHIGHO2_02_FULL_47_14</name>
    <dbReference type="NCBI Taxonomy" id="1798680"/>
    <lineage>
        <taxon>Bacteria</taxon>
        <taxon>Candidatus Magasanikiibacteriota</taxon>
    </lineage>
</organism>
<dbReference type="STRING" id="1798680.A3J66_01105"/>
<comment type="caution">
    <text evidence="1">The sequence shown here is derived from an EMBL/GenBank/DDBJ whole genome shotgun (WGS) entry which is preliminary data.</text>
</comment>
<sequence>MSLSTISISTVNKLLKLFGDDVLIIYLTEVSAPFFTLWKWSRDDYKKEVELEIDGTKVLFRFGLGSFDEGGGRELQGIQWPMYSHIFIIIEKPTQEFLDGLNNSSDEKELETANKIYSIYQKTIDVLTLHGRWYLKLPSVLSPHLSRFDEMFYQEGFLSRGNVFWSTGGSEFQPFTLQKKQEARINPIFQSQNLLSPKKWIKFGKYLASAPELSPNIIELVRIK</sequence>
<name>A0A1F6MAS6_9BACT</name>
<proteinExistence type="predicted"/>
<protein>
    <submittedName>
        <fullName evidence="1">Uncharacterized protein</fullName>
    </submittedName>
</protein>
<evidence type="ECO:0000313" key="1">
    <source>
        <dbReference type="EMBL" id="OGH68603.1"/>
    </source>
</evidence>
<accession>A0A1F6MAS6</accession>
<reference evidence="1 2" key="1">
    <citation type="journal article" date="2016" name="Nat. Commun.">
        <title>Thousands of microbial genomes shed light on interconnected biogeochemical processes in an aquifer system.</title>
        <authorList>
            <person name="Anantharaman K."/>
            <person name="Brown C.T."/>
            <person name="Hug L.A."/>
            <person name="Sharon I."/>
            <person name="Castelle C.J."/>
            <person name="Probst A.J."/>
            <person name="Thomas B.C."/>
            <person name="Singh A."/>
            <person name="Wilkins M.J."/>
            <person name="Karaoz U."/>
            <person name="Brodie E.L."/>
            <person name="Williams K.H."/>
            <person name="Hubbard S.S."/>
            <person name="Banfield J.F."/>
        </authorList>
    </citation>
    <scope>NUCLEOTIDE SEQUENCE [LARGE SCALE GENOMIC DNA]</scope>
</reference>
<dbReference type="EMBL" id="MFQB01000011">
    <property type="protein sequence ID" value="OGH68603.1"/>
    <property type="molecule type" value="Genomic_DNA"/>
</dbReference>
<evidence type="ECO:0000313" key="2">
    <source>
        <dbReference type="Proteomes" id="UP000176282"/>
    </source>
</evidence>
<dbReference type="Proteomes" id="UP000176282">
    <property type="component" value="Unassembled WGS sequence"/>
</dbReference>